<comment type="pathway">
    <text evidence="2">Nucleotide-sugar biosynthesis; UDP-N-acetyl-alpha-D-glucosamine biosynthesis; alpha-D-glucosamine 6-phosphate from D-fructose 6-phosphate: step 1/1.</text>
</comment>
<dbReference type="GO" id="GO:0006048">
    <property type="term" value="P:UDP-N-acetylglucosamine biosynthetic process"/>
    <property type="evidence" value="ECO:0007669"/>
    <property type="project" value="UniProtKB-UniPathway"/>
</dbReference>
<dbReference type="Gene3D" id="3.40.50.10490">
    <property type="entry name" value="Glucose-6-phosphate isomerase like protein, domain 1"/>
    <property type="match status" value="2"/>
</dbReference>
<evidence type="ECO:0000256" key="7">
    <source>
        <dbReference type="ARBA" id="ARBA00022962"/>
    </source>
</evidence>
<evidence type="ECO:0000313" key="10">
    <source>
        <dbReference type="Ensembl" id="ENSOSUP00000014027.1"/>
    </source>
</evidence>
<keyword evidence="5" id="KW-0808">Transferase</keyword>
<dbReference type="InterPro" id="IPR046348">
    <property type="entry name" value="SIS_dom_sf"/>
</dbReference>
<feature type="domain" description="Glutamine amidotransferase type-2" evidence="8">
    <location>
        <begin position="1"/>
        <end position="204"/>
    </location>
</feature>
<dbReference type="CDD" id="cd05008">
    <property type="entry name" value="SIS_GlmS_GlmD_1"/>
    <property type="match status" value="1"/>
</dbReference>
<dbReference type="InterPro" id="IPR035490">
    <property type="entry name" value="GlmS/FrlB_SIS"/>
</dbReference>
<protein>
    <recommendedName>
        <fullName evidence="3">glutamine--fructose-6-phosphate transaminase (isomerizing)</fullName>
        <ecNumber evidence="3">2.6.1.16</ecNumber>
    </recommendedName>
</protein>
<evidence type="ECO:0000259" key="8">
    <source>
        <dbReference type="PROSITE" id="PS51278"/>
    </source>
</evidence>
<dbReference type="PANTHER" id="PTHR10937">
    <property type="entry name" value="GLUCOSAMINE--FRUCTOSE-6-PHOSPHATE AMINOTRANSFERASE, ISOMERIZING"/>
    <property type="match status" value="1"/>
</dbReference>
<dbReference type="SUPFAM" id="SSF53697">
    <property type="entry name" value="SIS domain"/>
    <property type="match status" value="1"/>
</dbReference>
<dbReference type="PROSITE" id="PS51278">
    <property type="entry name" value="GATASE_TYPE_2"/>
    <property type="match status" value="1"/>
</dbReference>
<keyword evidence="11" id="KW-1185">Reference proteome</keyword>
<dbReference type="GO" id="GO:0097367">
    <property type="term" value="F:carbohydrate derivative binding"/>
    <property type="evidence" value="ECO:0007669"/>
    <property type="project" value="InterPro"/>
</dbReference>
<dbReference type="Proteomes" id="UP000694552">
    <property type="component" value="Unplaced"/>
</dbReference>
<dbReference type="FunFam" id="3.40.50.10490:FF:000126">
    <property type="entry name" value="Glutamine--fructose-6-phosphate aminotransferase [isomerizing] 1"/>
    <property type="match status" value="1"/>
</dbReference>
<keyword evidence="6" id="KW-0677">Repeat</keyword>
<keyword evidence="4" id="KW-0597">Phosphoprotein</keyword>
<evidence type="ECO:0000313" key="11">
    <source>
        <dbReference type="Proteomes" id="UP000694552"/>
    </source>
</evidence>
<comment type="catalytic activity">
    <reaction evidence="1">
        <text>D-fructose 6-phosphate + L-glutamine = D-glucosamine 6-phosphate + L-glutamate</text>
        <dbReference type="Rhea" id="RHEA:13237"/>
        <dbReference type="ChEBI" id="CHEBI:29985"/>
        <dbReference type="ChEBI" id="CHEBI:58359"/>
        <dbReference type="ChEBI" id="CHEBI:58725"/>
        <dbReference type="ChEBI" id="CHEBI:61527"/>
        <dbReference type="EC" id="2.6.1.16"/>
    </reaction>
</comment>
<dbReference type="GO" id="GO:0006487">
    <property type="term" value="P:protein N-linked glycosylation"/>
    <property type="evidence" value="ECO:0007669"/>
    <property type="project" value="TreeGrafter"/>
</dbReference>
<proteinExistence type="predicted"/>
<dbReference type="InterPro" id="IPR035466">
    <property type="entry name" value="GlmS/AgaS_SIS"/>
</dbReference>
<evidence type="ECO:0000256" key="5">
    <source>
        <dbReference type="ARBA" id="ARBA00022679"/>
    </source>
</evidence>
<reference evidence="10" key="2">
    <citation type="submission" date="2025-09" db="UniProtKB">
        <authorList>
            <consortium name="Ensembl"/>
        </authorList>
    </citation>
    <scope>IDENTIFICATION</scope>
</reference>
<dbReference type="AlphaFoldDB" id="A0A8C8B2Y2"/>
<dbReference type="PROSITE" id="PS51464">
    <property type="entry name" value="SIS"/>
    <property type="match status" value="2"/>
</dbReference>
<evidence type="ECO:0000256" key="1">
    <source>
        <dbReference type="ARBA" id="ARBA00001031"/>
    </source>
</evidence>
<organism evidence="10 11">
    <name type="scientific">Otus sunia</name>
    <name type="common">Oriental scops-owl</name>
    <dbReference type="NCBI Taxonomy" id="257818"/>
    <lineage>
        <taxon>Eukaryota</taxon>
        <taxon>Metazoa</taxon>
        <taxon>Chordata</taxon>
        <taxon>Craniata</taxon>
        <taxon>Vertebrata</taxon>
        <taxon>Euteleostomi</taxon>
        <taxon>Archelosauria</taxon>
        <taxon>Archosauria</taxon>
        <taxon>Dinosauria</taxon>
        <taxon>Saurischia</taxon>
        <taxon>Theropoda</taxon>
        <taxon>Coelurosauria</taxon>
        <taxon>Aves</taxon>
        <taxon>Neognathae</taxon>
        <taxon>Neoaves</taxon>
        <taxon>Telluraves</taxon>
        <taxon>Strigiformes</taxon>
        <taxon>Strigidae</taxon>
        <taxon>Otus</taxon>
    </lineage>
</organism>
<evidence type="ECO:0000259" key="9">
    <source>
        <dbReference type="PROSITE" id="PS51464"/>
    </source>
</evidence>
<dbReference type="GO" id="GO:0004360">
    <property type="term" value="F:glutamine-fructose-6-phosphate transaminase (isomerizing) activity"/>
    <property type="evidence" value="ECO:0007669"/>
    <property type="project" value="UniProtKB-EC"/>
</dbReference>
<evidence type="ECO:0000256" key="3">
    <source>
        <dbReference type="ARBA" id="ARBA00012916"/>
    </source>
</evidence>
<dbReference type="NCBIfam" id="TIGR01135">
    <property type="entry name" value="glmS"/>
    <property type="match status" value="1"/>
</dbReference>
<dbReference type="Gene3D" id="3.60.20.10">
    <property type="entry name" value="Glutamine Phosphoribosylpyrophosphate, subunit 1, domain 1"/>
    <property type="match status" value="1"/>
</dbReference>
<dbReference type="CDD" id="cd05009">
    <property type="entry name" value="SIS_GlmS_GlmD_2"/>
    <property type="match status" value="1"/>
</dbReference>
<accession>A0A8C8B2Y2</accession>
<dbReference type="GO" id="GO:0006002">
    <property type="term" value="P:fructose 6-phosphate metabolic process"/>
    <property type="evidence" value="ECO:0007669"/>
    <property type="project" value="TreeGrafter"/>
</dbReference>
<dbReference type="Pfam" id="PF01380">
    <property type="entry name" value="SIS"/>
    <property type="match status" value="2"/>
</dbReference>
<keyword evidence="7" id="KW-0315">Glutamine amidotransferase</keyword>
<dbReference type="InterPro" id="IPR017932">
    <property type="entry name" value="GATase_2_dom"/>
</dbReference>
<feature type="domain" description="SIS" evidence="9">
    <location>
        <begin position="276"/>
        <end position="415"/>
    </location>
</feature>
<dbReference type="PANTHER" id="PTHR10937:SF12">
    <property type="entry name" value="GLUTAMINE--FRUCTOSE-6-PHOSPHATE AMINOTRANSFERASE [ISOMERIZING] 1"/>
    <property type="match status" value="1"/>
</dbReference>
<dbReference type="FunFam" id="3.40.50.10490:FF:000001">
    <property type="entry name" value="Glutamine--fructose-6-phosphate aminotransferase [isomerizing]"/>
    <property type="match status" value="1"/>
</dbReference>
<dbReference type="EC" id="2.6.1.16" evidence="3"/>
<name>A0A8C8B2Y2_9STRI</name>
<feature type="domain" description="SIS" evidence="9">
    <location>
        <begin position="447"/>
        <end position="588"/>
    </location>
</feature>
<evidence type="ECO:0000256" key="4">
    <source>
        <dbReference type="ARBA" id="ARBA00022553"/>
    </source>
</evidence>
<evidence type="ECO:0000256" key="2">
    <source>
        <dbReference type="ARBA" id="ARBA00004775"/>
    </source>
</evidence>
<evidence type="ECO:0000256" key="6">
    <source>
        <dbReference type="ARBA" id="ARBA00022737"/>
    </source>
</evidence>
<dbReference type="Ensembl" id="ENSOSUT00000014498.1">
    <property type="protein sequence ID" value="ENSOSUP00000014027.1"/>
    <property type="gene ID" value="ENSOSUG00000009895.1"/>
</dbReference>
<reference evidence="10" key="1">
    <citation type="submission" date="2025-08" db="UniProtKB">
        <authorList>
            <consortium name="Ensembl"/>
        </authorList>
    </citation>
    <scope>IDENTIFICATION</scope>
</reference>
<dbReference type="NCBIfam" id="NF001484">
    <property type="entry name" value="PRK00331.1"/>
    <property type="match status" value="1"/>
</dbReference>
<dbReference type="UniPathway" id="UPA00113">
    <property type="reaction ID" value="UER00528"/>
</dbReference>
<dbReference type="SUPFAM" id="SSF56235">
    <property type="entry name" value="N-terminal nucleophile aminohydrolases (Ntn hydrolases)"/>
    <property type="match status" value="1"/>
</dbReference>
<sequence>MDLDIEFDVHLGIAHTRWATHGEPSPINSHPQRSDKNNGECVCSRRRLWKFWLESKGYDFESETDTESIAKLVKYMYDNRDSDDISFTTLVERVIQQLEGAFALVFKSVHYPGQAVGTRRGSPLLIGVRSEHKLSTDHIPILYRTGKDKKGSCNLSRVDSTTCLFPVEEKAVEYYFASDASAVIEHTNRVIFLEDDDVAAVVDGRLSIHRIKRTAGDHPGRAVQTLQMELQQIMKGNFSSFMQKEIFEQPESVVNTMRGRVNFDDYTVNLGGLKDHIKEIQRCRRLILIACGTSYHAGVATRQVLEELTELPVMVELASDFLDRNTPVFRDDVCFFLSQSGETADTLMGLRYCKERGALTVGITNTVGSSISRETDCGVHINAGPEIGVASTKAYTSQFVSLVMFALMMCDDRISMQERRKEIMRGLKGLPDLIKEVLSMDDEIQKLATELYHQKSVLIMGRGYHYATCLEGALKIKEITYMHSEGILAGELKHGPLALVDKLMPVIMIIMRDHTYAKCQNALQQVIARQGRPVVICDKEDIETIKNNKRTIKVPHSVDCLQGILSVIPLQLLAFHLAVLRGYDVDFPRNLAKSVTVE</sequence>
<dbReference type="InterPro" id="IPR001347">
    <property type="entry name" value="SIS_dom"/>
</dbReference>
<dbReference type="InterPro" id="IPR005855">
    <property type="entry name" value="GFAT"/>
</dbReference>
<dbReference type="InterPro" id="IPR029055">
    <property type="entry name" value="Ntn_hydrolases_N"/>
</dbReference>